<dbReference type="PANTHER" id="PTHR30572:SF18">
    <property type="entry name" value="ABC-TYPE MACROLIDE FAMILY EXPORT SYSTEM PERMEASE COMPONENT 2"/>
    <property type="match status" value="1"/>
</dbReference>
<protein>
    <submittedName>
        <fullName evidence="9">FtsX-like permease family protein</fullName>
    </submittedName>
</protein>
<keyword evidence="5 6" id="KW-0472">Membrane</keyword>
<gene>
    <name evidence="9" type="ORF">FRZ54_16665</name>
</gene>
<feature type="transmembrane region" description="Helical" evidence="6">
    <location>
        <begin position="277"/>
        <end position="299"/>
    </location>
</feature>
<keyword evidence="4 6" id="KW-1133">Transmembrane helix</keyword>
<evidence type="ECO:0000313" key="10">
    <source>
        <dbReference type="Proteomes" id="UP000321479"/>
    </source>
</evidence>
<dbReference type="Pfam" id="PF12704">
    <property type="entry name" value="MacB_PCD"/>
    <property type="match status" value="1"/>
</dbReference>
<dbReference type="PANTHER" id="PTHR30572">
    <property type="entry name" value="MEMBRANE COMPONENT OF TRANSPORTER-RELATED"/>
    <property type="match status" value="1"/>
</dbReference>
<keyword evidence="3 6" id="KW-0812">Transmembrane</keyword>
<feature type="transmembrane region" description="Helical" evidence="6">
    <location>
        <begin position="371"/>
        <end position="392"/>
    </location>
</feature>
<feature type="transmembrane region" description="Helical" evidence="6">
    <location>
        <begin position="661"/>
        <end position="686"/>
    </location>
</feature>
<comment type="subcellular location">
    <subcellularLocation>
        <location evidence="1">Cell membrane</location>
        <topology evidence="1">Multi-pass membrane protein</topology>
    </subcellularLocation>
</comment>
<reference evidence="9 10" key="1">
    <citation type="journal article" date="2017" name="Curr. Microbiol.">
        <title>Mucilaginibacter ginsenosidivorans sp. nov., Isolated from Soil of Ginseng Field.</title>
        <authorList>
            <person name="Kim M.M."/>
            <person name="Siddiqi M.Z."/>
            <person name="Im W.T."/>
        </authorList>
    </citation>
    <scope>NUCLEOTIDE SEQUENCE [LARGE SCALE GENOMIC DNA]</scope>
    <source>
        <strain evidence="9 10">Gsoil 3017</strain>
    </source>
</reference>
<evidence type="ECO:0000256" key="6">
    <source>
        <dbReference type="SAM" id="Phobius"/>
    </source>
</evidence>
<dbReference type="EMBL" id="CP042436">
    <property type="protein sequence ID" value="QEC64140.1"/>
    <property type="molecule type" value="Genomic_DNA"/>
</dbReference>
<evidence type="ECO:0000256" key="2">
    <source>
        <dbReference type="ARBA" id="ARBA00022475"/>
    </source>
</evidence>
<dbReference type="PROSITE" id="PS51257">
    <property type="entry name" value="PROKAR_LIPOPROTEIN"/>
    <property type="match status" value="1"/>
</dbReference>
<keyword evidence="10" id="KW-1185">Reference proteome</keyword>
<dbReference type="KEGG" id="mgin:FRZ54_16665"/>
<proteinExistence type="predicted"/>
<feature type="domain" description="ABC3 transporter permease C-terminal" evidence="7">
    <location>
        <begin position="665"/>
        <end position="774"/>
    </location>
</feature>
<evidence type="ECO:0000313" key="9">
    <source>
        <dbReference type="EMBL" id="QEC64140.1"/>
    </source>
</evidence>
<accession>A0A5B8UYE7</accession>
<name>A0A5B8UYE7_9SPHI</name>
<organism evidence="9 10">
    <name type="scientific">Mucilaginibacter ginsenosidivorans</name>
    <dbReference type="NCBI Taxonomy" id="398053"/>
    <lineage>
        <taxon>Bacteria</taxon>
        <taxon>Pseudomonadati</taxon>
        <taxon>Bacteroidota</taxon>
        <taxon>Sphingobacteriia</taxon>
        <taxon>Sphingobacteriales</taxon>
        <taxon>Sphingobacteriaceae</taxon>
        <taxon>Mucilaginibacter</taxon>
    </lineage>
</organism>
<feature type="transmembrane region" description="Helical" evidence="6">
    <location>
        <begin position="698"/>
        <end position="726"/>
    </location>
</feature>
<feature type="transmembrane region" description="Helical" evidence="6">
    <location>
        <begin position="746"/>
        <end position="768"/>
    </location>
</feature>
<feature type="transmembrane region" description="Helical" evidence="6">
    <location>
        <begin position="333"/>
        <end position="351"/>
    </location>
</feature>
<dbReference type="Proteomes" id="UP000321479">
    <property type="component" value="Chromosome"/>
</dbReference>
<keyword evidence="2" id="KW-1003">Cell membrane</keyword>
<evidence type="ECO:0000256" key="1">
    <source>
        <dbReference type="ARBA" id="ARBA00004651"/>
    </source>
</evidence>
<feature type="domain" description="MacB-like periplasmic core" evidence="8">
    <location>
        <begin position="21"/>
        <end position="234"/>
    </location>
</feature>
<feature type="domain" description="ABC3 transporter permease C-terminal" evidence="7">
    <location>
        <begin position="283"/>
        <end position="392"/>
    </location>
</feature>
<dbReference type="InterPro" id="IPR025857">
    <property type="entry name" value="MacB_PCD"/>
</dbReference>
<dbReference type="OrthoDB" id="1451596at2"/>
<feature type="transmembrane region" description="Helical" evidence="6">
    <location>
        <begin position="20"/>
        <end position="41"/>
    </location>
</feature>
<dbReference type="Pfam" id="PF02687">
    <property type="entry name" value="FtsX"/>
    <property type="match status" value="2"/>
</dbReference>
<evidence type="ECO:0000256" key="5">
    <source>
        <dbReference type="ARBA" id="ARBA00023136"/>
    </source>
</evidence>
<evidence type="ECO:0000256" key="3">
    <source>
        <dbReference type="ARBA" id="ARBA00022692"/>
    </source>
</evidence>
<dbReference type="InterPro" id="IPR050250">
    <property type="entry name" value="Macrolide_Exporter_MacB"/>
</dbReference>
<dbReference type="GO" id="GO:0022857">
    <property type="term" value="F:transmembrane transporter activity"/>
    <property type="evidence" value="ECO:0007669"/>
    <property type="project" value="TreeGrafter"/>
</dbReference>
<evidence type="ECO:0000259" key="8">
    <source>
        <dbReference type="Pfam" id="PF12704"/>
    </source>
</evidence>
<dbReference type="InterPro" id="IPR003838">
    <property type="entry name" value="ABC3_permease_C"/>
</dbReference>
<dbReference type="AlphaFoldDB" id="A0A5B8UYE7"/>
<evidence type="ECO:0000259" key="7">
    <source>
        <dbReference type="Pfam" id="PF02687"/>
    </source>
</evidence>
<dbReference type="RefSeq" id="WP_147032713.1">
    <property type="nucleotide sequence ID" value="NZ_CP042436.1"/>
</dbReference>
<evidence type="ECO:0000256" key="4">
    <source>
        <dbReference type="ARBA" id="ARBA00022989"/>
    </source>
</evidence>
<feature type="transmembrane region" description="Helical" evidence="6">
    <location>
        <begin position="419"/>
        <end position="440"/>
    </location>
</feature>
<dbReference type="GO" id="GO:0005886">
    <property type="term" value="C:plasma membrane"/>
    <property type="evidence" value="ECO:0007669"/>
    <property type="project" value="UniProtKB-SubCell"/>
</dbReference>
<sequence>MLKNYVIIAFRNIRRNFGYAFLNVFGLTLGIASCLILFLVVRNELTYDNYTKADRICRVTLNAIDFNSNVSLAVAPKMRNDFPELEQVSQIMYNNNAIIKINNQRFKENDVAFADQYLPQIFDFQWIHGDPKTALAEPNSIVLTESVAKKYYGEDNPMGKVINIENRINAKVTGVIKDQPGNRSVPLRILVSLETIKDQVKQGMGNFWNIGGGFFTFILLPPNYPVERIQARIPQFLHKNWDLNPKEVRLPIQPIKNIHFDQRYINNVITPTSKDTYYALFGVALLIVITACINFVNLATAQAIKRAKEVGVRKVLGATRPQLIKQFLGETTMLVLLSLIAGLVLASLFLSGADNWIGVKLDSHQLLQPMVVGYILGVTLLVILIAGLYPAFVQSAFQPVDSLKDKAGKFVKGFTLRKSLVVAQFAISQILIVGTLVVAGQMNYFENQDMGFNKDAVVSFYIPDGKKADALRHELLSNPGVEKVTFSNGAPSYNNAFNSFTAPEFGITKDGITELKFVDENYIDLFGMKMLAGQKVFKKPQKDSSITVVANETMIHEMNIMDPNKAIGKQIFFDKTPATIIGVVQDFQSESKHKKRRACVLSYIPGGFFMASIKIRPGSMNKTIAQVGKTWATMFPDNLFDYQFLDEHIAKFYIQEQKVYLAFQLFSSIAIIIGCLGLYGLIMFAAAQRTKEVGIRKVLGAPIMSIVALFSREFVVLIGIAFLIAAPVGYWVMNAWLNNYAYHININAGLFVISIVTSCVIAALTIAYQTIKAALVNPVKSLRSE</sequence>